<dbReference type="InterPro" id="IPR035991">
    <property type="entry name" value="Casein_kinase_II_beta-like"/>
</dbReference>
<dbReference type="GO" id="GO:0019887">
    <property type="term" value="F:protein kinase regulator activity"/>
    <property type="evidence" value="ECO:0007669"/>
    <property type="project" value="InterPro"/>
</dbReference>
<comment type="similarity">
    <text evidence="1 2">Belongs to the casein kinase 2 subunit beta family.</text>
</comment>
<name>A0A177ATD0_9BILA</name>
<comment type="caution">
    <text evidence="3">The sequence shown here is derived from an EMBL/GenBank/DDBJ whole genome shotgun (WGS) entry which is preliminary data.</text>
</comment>
<dbReference type="PRINTS" id="PR00472">
    <property type="entry name" value="CASNKINASEII"/>
</dbReference>
<dbReference type="PANTHER" id="PTHR11740:SF0">
    <property type="entry name" value="CASEIN KINASE II SUBUNIT BETA"/>
    <property type="match status" value="1"/>
</dbReference>
<evidence type="ECO:0000256" key="2">
    <source>
        <dbReference type="RuleBase" id="RU361268"/>
    </source>
</evidence>
<comment type="subunit">
    <text evidence="2">Tetramer of two alpha and two beta subunits.</text>
</comment>
<dbReference type="InterPro" id="IPR016149">
    <property type="entry name" value="Casein_kin_II_reg-sub_N"/>
</dbReference>
<accession>A0A177ATD0</accession>
<reference evidence="3 4" key="1">
    <citation type="submission" date="2016-04" db="EMBL/GenBank/DDBJ databases">
        <title>The genome of Intoshia linei affirms orthonectids as highly simplified spiralians.</title>
        <authorList>
            <person name="Mikhailov K.V."/>
            <person name="Slusarev G.S."/>
            <person name="Nikitin M.A."/>
            <person name="Logacheva M.D."/>
            <person name="Penin A."/>
            <person name="Aleoshin V."/>
            <person name="Panchin Y.V."/>
        </authorList>
    </citation>
    <scope>NUCLEOTIDE SEQUENCE [LARGE SCALE GENOMIC DNA]</scope>
    <source>
        <strain evidence="3">Intl2013</strain>
        <tissue evidence="3">Whole animal</tissue>
    </source>
</reference>
<evidence type="ECO:0000313" key="4">
    <source>
        <dbReference type="Proteomes" id="UP000078046"/>
    </source>
</evidence>
<gene>
    <name evidence="3" type="ORF">A3Q56_07184</name>
</gene>
<sequence length="193" mass="22252">MAIPKRSKQNSLWLTWFLNQEIGLYMVKVDLHYIQDAFNTFGLDEHCEFYQMAYKEITNSPMGLLTDTEADLYAEQLYGLIHARFILTEAGISLMIDKYNEVFDKCPRYLCYNTTALPIGLNSSIGVDTTQLFCPSCKDIFKPPRDSALNKIDGAYFGPNFPHMFLMANPKLIPVVRQEKFIGKLFGFKIKYK</sequence>
<protein>
    <recommendedName>
        <fullName evidence="2">Casein kinase II subunit beta</fullName>
        <shortName evidence="2">CK II beta</shortName>
    </recommendedName>
</protein>
<dbReference type="PANTHER" id="PTHR11740">
    <property type="entry name" value="CASEIN KINASE II SUBUNIT BETA"/>
    <property type="match status" value="1"/>
</dbReference>
<dbReference type="SUPFAM" id="SSF57798">
    <property type="entry name" value="Casein kinase II beta subunit"/>
    <property type="match status" value="1"/>
</dbReference>
<proteinExistence type="inferred from homology"/>
<dbReference type="FunFam" id="2.20.25.20:FF:000001">
    <property type="entry name" value="Casein kinase II subunit beta"/>
    <property type="match status" value="1"/>
</dbReference>
<dbReference type="Gene3D" id="2.20.25.20">
    <property type="match status" value="1"/>
</dbReference>
<dbReference type="OrthoDB" id="3971593at2759"/>
<evidence type="ECO:0000256" key="1">
    <source>
        <dbReference type="ARBA" id="ARBA00006941"/>
    </source>
</evidence>
<dbReference type="SMART" id="SM01085">
    <property type="entry name" value="CK_II_beta"/>
    <property type="match status" value="1"/>
</dbReference>
<dbReference type="InterPro" id="IPR000704">
    <property type="entry name" value="Casein_kinase_II_reg-sub"/>
</dbReference>
<dbReference type="AlphaFoldDB" id="A0A177ATD0"/>
<dbReference type="EMBL" id="LWCA01001458">
    <property type="protein sequence ID" value="OAF65080.1"/>
    <property type="molecule type" value="Genomic_DNA"/>
</dbReference>
<dbReference type="GO" id="GO:0005737">
    <property type="term" value="C:cytoplasm"/>
    <property type="evidence" value="ECO:0007669"/>
    <property type="project" value="TreeGrafter"/>
</dbReference>
<organism evidence="3 4">
    <name type="scientific">Intoshia linei</name>
    <dbReference type="NCBI Taxonomy" id="1819745"/>
    <lineage>
        <taxon>Eukaryota</taxon>
        <taxon>Metazoa</taxon>
        <taxon>Spiralia</taxon>
        <taxon>Lophotrochozoa</taxon>
        <taxon>Mesozoa</taxon>
        <taxon>Orthonectida</taxon>
        <taxon>Rhopaluridae</taxon>
        <taxon>Intoshia</taxon>
    </lineage>
</organism>
<dbReference type="Pfam" id="PF01214">
    <property type="entry name" value="CK_II_beta"/>
    <property type="match status" value="1"/>
</dbReference>
<evidence type="ECO:0000313" key="3">
    <source>
        <dbReference type="EMBL" id="OAF65080.1"/>
    </source>
</evidence>
<dbReference type="GO" id="GO:0005956">
    <property type="term" value="C:protein kinase CK2 complex"/>
    <property type="evidence" value="ECO:0007669"/>
    <property type="project" value="UniProtKB-UniRule"/>
</dbReference>
<dbReference type="Gene3D" id="1.10.1820.10">
    <property type="entry name" value="protein kinase ck2 holoenzyme, chain C, domain 1"/>
    <property type="match status" value="1"/>
</dbReference>
<keyword evidence="4" id="KW-1185">Reference proteome</keyword>
<dbReference type="Proteomes" id="UP000078046">
    <property type="component" value="Unassembled WGS sequence"/>
</dbReference>